<evidence type="ECO:0000256" key="4">
    <source>
        <dbReference type="ARBA" id="ARBA00022516"/>
    </source>
</evidence>
<keyword evidence="5 16" id="KW-0349">Heme</keyword>
<keyword evidence="3 16" id="KW-0813">Transport</keyword>
<dbReference type="Proteomes" id="UP001150941">
    <property type="component" value="Unassembled WGS sequence"/>
</dbReference>
<evidence type="ECO:0000256" key="14">
    <source>
        <dbReference type="ARBA" id="ARBA00023136"/>
    </source>
</evidence>
<evidence type="ECO:0000256" key="16">
    <source>
        <dbReference type="PIRNR" id="PIRNR000345"/>
    </source>
</evidence>
<keyword evidence="9 16" id="KW-0249">Electron transport</keyword>
<keyword evidence="8 16" id="KW-0276">Fatty acid metabolism</keyword>
<dbReference type="SUPFAM" id="SSF55856">
    <property type="entry name" value="Cytochrome b5-like heme/steroid binding domain"/>
    <property type="match status" value="1"/>
</dbReference>
<dbReference type="InterPro" id="IPR001199">
    <property type="entry name" value="Cyt_B5-like_heme/steroid-bd"/>
</dbReference>
<keyword evidence="7 16" id="KW-0479">Metal-binding</keyword>
<dbReference type="PIRSF" id="PIRSF000345">
    <property type="entry name" value="OLE1"/>
    <property type="match status" value="1"/>
</dbReference>
<dbReference type="PROSITE" id="PS00191">
    <property type="entry name" value="CYTOCHROME_B5_1"/>
    <property type="match status" value="1"/>
</dbReference>
<dbReference type="RefSeq" id="XP_058325379.1">
    <property type="nucleotide sequence ID" value="XM_058479856.1"/>
</dbReference>
<dbReference type="Pfam" id="PF00173">
    <property type="entry name" value="Cyt-b5"/>
    <property type="match status" value="1"/>
</dbReference>
<dbReference type="AlphaFoldDB" id="A0A9W9N7Z3"/>
<comment type="subcellular location">
    <subcellularLocation>
        <location evidence="1">Membrane</location>
        <topology evidence="1">Multi-pass membrane protein</topology>
    </subcellularLocation>
</comment>
<name>A0A9W9N7Z3_9EURO</name>
<dbReference type="InterPro" id="IPR005804">
    <property type="entry name" value="FA_desaturase_dom"/>
</dbReference>
<evidence type="ECO:0000313" key="19">
    <source>
        <dbReference type="EMBL" id="KAJ5214882.1"/>
    </source>
</evidence>
<evidence type="ECO:0000259" key="18">
    <source>
        <dbReference type="PROSITE" id="PS50255"/>
    </source>
</evidence>
<evidence type="ECO:0000256" key="15">
    <source>
        <dbReference type="ARBA" id="ARBA00023160"/>
    </source>
</evidence>
<keyword evidence="13 16" id="KW-0443">Lipid metabolism</keyword>
<accession>A0A9W9N7Z3</accession>
<evidence type="ECO:0000256" key="6">
    <source>
        <dbReference type="ARBA" id="ARBA00022692"/>
    </source>
</evidence>
<gene>
    <name evidence="19" type="ORF">N7468_010561</name>
</gene>
<keyword evidence="4 16" id="KW-0444">Lipid biosynthesis</keyword>
<feature type="transmembrane region" description="Helical" evidence="17">
    <location>
        <begin position="52"/>
        <end position="73"/>
    </location>
</feature>
<dbReference type="PANTHER" id="PTHR11351">
    <property type="entry name" value="ACYL-COA DESATURASE"/>
    <property type="match status" value="1"/>
</dbReference>
<comment type="catalytic activity">
    <reaction evidence="16">
        <text>octadecanoyl-CoA + 2 Fe(II)-[cytochrome b5] + O2 + 2 H(+) = (9Z)-octadecenoyl-CoA + 2 Fe(III)-[cytochrome b5] + 2 H2O</text>
        <dbReference type="Rhea" id="RHEA:19721"/>
        <dbReference type="Rhea" id="RHEA-COMP:10438"/>
        <dbReference type="Rhea" id="RHEA-COMP:10439"/>
        <dbReference type="ChEBI" id="CHEBI:15377"/>
        <dbReference type="ChEBI" id="CHEBI:15378"/>
        <dbReference type="ChEBI" id="CHEBI:15379"/>
        <dbReference type="ChEBI" id="CHEBI:29033"/>
        <dbReference type="ChEBI" id="CHEBI:29034"/>
        <dbReference type="ChEBI" id="CHEBI:57387"/>
        <dbReference type="ChEBI" id="CHEBI:57394"/>
        <dbReference type="EC" id="1.14.19.1"/>
    </reaction>
</comment>
<evidence type="ECO:0000256" key="12">
    <source>
        <dbReference type="ARBA" id="ARBA00023004"/>
    </source>
</evidence>
<dbReference type="PROSITE" id="PS50255">
    <property type="entry name" value="CYTOCHROME_B5_2"/>
    <property type="match status" value="1"/>
</dbReference>
<evidence type="ECO:0000256" key="11">
    <source>
        <dbReference type="ARBA" id="ARBA00023002"/>
    </source>
</evidence>
<dbReference type="Pfam" id="PF00487">
    <property type="entry name" value="FA_desaturase"/>
    <property type="match status" value="1"/>
</dbReference>
<comment type="similarity">
    <text evidence="2 16">Belongs to the fatty acid desaturase type 1 family.</text>
</comment>
<evidence type="ECO:0000256" key="2">
    <source>
        <dbReference type="ARBA" id="ARBA00009295"/>
    </source>
</evidence>
<dbReference type="FunFam" id="3.10.120.10:FF:000004">
    <property type="entry name" value="Acyl-CoA desaturase"/>
    <property type="match status" value="1"/>
</dbReference>
<dbReference type="SMART" id="SM01117">
    <property type="entry name" value="Cyt-b5"/>
    <property type="match status" value="1"/>
</dbReference>
<dbReference type="InterPro" id="IPR036400">
    <property type="entry name" value="Cyt_B5-like_heme/steroid_sf"/>
</dbReference>
<evidence type="ECO:0000256" key="3">
    <source>
        <dbReference type="ARBA" id="ARBA00022448"/>
    </source>
</evidence>
<dbReference type="EMBL" id="JAPQKS010000009">
    <property type="protein sequence ID" value="KAJ5214882.1"/>
    <property type="molecule type" value="Genomic_DNA"/>
</dbReference>
<keyword evidence="6 17" id="KW-0812">Transmembrane</keyword>
<feature type="transmembrane region" description="Helical" evidence="17">
    <location>
        <begin position="28"/>
        <end position="45"/>
    </location>
</feature>
<dbReference type="GO" id="GO:0020037">
    <property type="term" value="F:heme binding"/>
    <property type="evidence" value="ECO:0007669"/>
    <property type="project" value="InterPro"/>
</dbReference>
<sequence length="401" mass="45338">MSAQPYPPNPIKKGSNSPIFFSLNVRNTFALIVVPLGACLTIPWVPANRKTWLFGIFYAYLRSFAIVTGYHRLWAHKTYTASTALKLIFALLGAGAGQDHIKKWARDHRAHHRYVDTDQDPYNVKQGFFYAHMGWILFENNETSNTGYVDISDLKSDRIVQWQQKNFVLLFIIMGYLVPAIICGLAYGDFTGGLIYAGCIATALQQQLTFCVNSVAHWIGDQPYTDAKSARQIPWATAILLNGEGYHNYHHEFPTDYRTGIQWYDIDPGKWLISLYSFIGLASNLKSIPQNEINKSVLQRKLQLLEKEGEKVNWGIPLDELPVWKWEDYEQEARTGRNLIVIRGAVHDVSAFVNEHPGGPAMIAGAIGKDATKLFEGEIYRHSNAASNLLDQMRIALIKES</sequence>
<evidence type="ECO:0000256" key="5">
    <source>
        <dbReference type="ARBA" id="ARBA00022617"/>
    </source>
</evidence>
<feature type="transmembrane region" description="Helical" evidence="17">
    <location>
        <begin position="167"/>
        <end position="187"/>
    </location>
</feature>
<evidence type="ECO:0000256" key="1">
    <source>
        <dbReference type="ARBA" id="ARBA00004141"/>
    </source>
</evidence>
<evidence type="ECO:0000313" key="20">
    <source>
        <dbReference type="Proteomes" id="UP001150941"/>
    </source>
</evidence>
<dbReference type="GO" id="GO:0005789">
    <property type="term" value="C:endoplasmic reticulum membrane"/>
    <property type="evidence" value="ECO:0007669"/>
    <property type="project" value="TreeGrafter"/>
</dbReference>
<organism evidence="19 20">
    <name type="scientific">Penicillium chermesinum</name>
    <dbReference type="NCBI Taxonomy" id="63820"/>
    <lineage>
        <taxon>Eukaryota</taxon>
        <taxon>Fungi</taxon>
        <taxon>Dikarya</taxon>
        <taxon>Ascomycota</taxon>
        <taxon>Pezizomycotina</taxon>
        <taxon>Eurotiomycetes</taxon>
        <taxon>Eurotiomycetidae</taxon>
        <taxon>Eurotiales</taxon>
        <taxon>Aspergillaceae</taxon>
        <taxon>Penicillium</taxon>
    </lineage>
</organism>
<dbReference type="GO" id="GO:0006636">
    <property type="term" value="P:unsaturated fatty acid biosynthetic process"/>
    <property type="evidence" value="ECO:0007669"/>
    <property type="project" value="UniProtKB-UniRule"/>
</dbReference>
<dbReference type="InterPro" id="IPR009160">
    <property type="entry name" value="Acyl-CoA_deSatase_haem/ster-bd"/>
</dbReference>
<dbReference type="PRINTS" id="PR00075">
    <property type="entry name" value="FACDDSATRASE"/>
</dbReference>
<keyword evidence="20" id="KW-1185">Reference proteome</keyword>
<feature type="domain" description="Cytochrome b5 heme-binding" evidence="18">
    <location>
        <begin position="321"/>
        <end position="399"/>
    </location>
</feature>
<reference evidence="19" key="2">
    <citation type="journal article" date="2023" name="IMA Fungus">
        <title>Comparative genomic study of the Penicillium genus elucidates a diverse pangenome and 15 lateral gene transfer events.</title>
        <authorList>
            <person name="Petersen C."/>
            <person name="Sorensen T."/>
            <person name="Nielsen M.R."/>
            <person name="Sondergaard T.E."/>
            <person name="Sorensen J.L."/>
            <person name="Fitzpatrick D.A."/>
            <person name="Frisvad J.C."/>
            <person name="Nielsen K.L."/>
        </authorList>
    </citation>
    <scope>NUCLEOTIDE SEQUENCE</scope>
    <source>
        <strain evidence="19">IBT 19713</strain>
    </source>
</reference>
<dbReference type="OrthoDB" id="10260134at2759"/>
<feature type="transmembrane region" description="Helical" evidence="17">
    <location>
        <begin position="79"/>
        <end position="97"/>
    </location>
</feature>
<dbReference type="Gene3D" id="3.10.120.10">
    <property type="entry name" value="Cytochrome b5-like heme/steroid binding domain"/>
    <property type="match status" value="1"/>
</dbReference>
<dbReference type="EC" id="1.14.19.1" evidence="16"/>
<dbReference type="PROSITE" id="PS00476">
    <property type="entry name" value="FATTY_ACID_DESATUR_1"/>
    <property type="match status" value="1"/>
</dbReference>
<evidence type="ECO:0000256" key="17">
    <source>
        <dbReference type="SAM" id="Phobius"/>
    </source>
</evidence>
<dbReference type="GO" id="GO:0004768">
    <property type="term" value="F:stearoyl-CoA 9-desaturase activity"/>
    <property type="evidence" value="ECO:0007669"/>
    <property type="project" value="UniProtKB-UniRule"/>
</dbReference>
<evidence type="ECO:0000256" key="13">
    <source>
        <dbReference type="ARBA" id="ARBA00023098"/>
    </source>
</evidence>
<evidence type="ECO:0000256" key="9">
    <source>
        <dbReference type="ARBA" id="ARBA00022982"/>
    </source>
</evidence>
<keyword evidence="14 17" id="KW-0472">Membrane</keyword>
<comment type="caution">
    <text evidence="19">The sequence shown here is derived from an EMBL/GenBank/DDBJ whole genome shotgun (WGS) entry which is preliminary data.</text>
</comment>
<dbReference type="PANTHER" id="PTHR11351:SF31">
    <property type="entry name" value="DESATURASE 1, ISOFORM A-RELATED"/>
    <property type="match status" value="1"/>
</dbReference>
<evidence type="ECO:0000256" key="10">
    <source>
        <dbReference type="ARBA" id="ARBA00022989"/>
    </source>
</evidence>
<keyword evidence="11 16" id="KW-0560">Oxidoreductase</keyword>
<reference evidence="19" key="1">
    <citation type="submission" date="2022-11" db="EMBL/GenBank/DDBJ databases">
        <authorList>
            <person name="Petersen C."/>
        </authorList>
    </citation>
    <scope>NUCLEOTIDE SEQUENCE</scope>
    <source>
        <strain evidence="19">IBT 19713</strain>
    </source>
</reference>
<keyword evidence="12 16" id="KW-0408">Iron</keyword>
<keyword evidence="10 17" id="KW-1133">Transmembrane helix</keyword>
<evidence type="ECO:0000256" key="8">
    <source>
        <dbReference type="ARBA" id="ARBA00022832"/>
    </source>
</evidence>
<evidence type="ECO:0000256" key="7">
    <source>
        <dbReference type="ARBA" id="ARBA00022723"/>
    </source>
</evidence>
<dbReference type="GeneID" id="83207160"/>
<dbReference type="CDD" id="cd03505">
    <property type="entry name" value="Delta9-FADS-like"/>
    <property type="match status" value="1"/>
</dbReference>
<protein>
    <recommendedName>
        <fullName evidence="16">Acyl-CoA desaturase</fullName>
        <ecNumber evidence="16">1.14.19.1</ecNumber>
    </recommendedName>
</protein>
<dbReference type="InterPro" id="IPR001522">
    <property type="entry name" value="FADS-1_CS"/>
</dbReference>
<comment type="function">
    <text evidence="16">Stearoyl-CoA desaturase that utilizes O(2) and electrons from reduced cytochrome b5 to introduce the first double bond into saturated fatty acyl-CoA substrates.</text>
</comment>
<proteinExistence type="inferred from homology"/>
<dbReference type="InterPro" id="IPR018506">
    <property type="entry name" value="Cyt_B5_heme-BS"/>
</dbReference>
<dbReference type="InterPro" id="IPR015876">
    <property type="entry name" value="Acyl-CoA_DS"/>
</dbReference>
<comment type="cofactor">
    <cofactor evidence="16">
        <name>Fe(2+)</name>
        <dbReference type="ChEBI" id="CHEBI:29033"/>
    </cofactor>
    <text evidence="16">Expected to bind 2 Fe(2+) ions per subunit.</text>
</comment>
<dbReference type="GO" id="GO:0005506">
    <property type="term" value="F:iron ion binding"/>
    <property type="evidence" value="ECO:0007669"/>
    <property type="project" value="TreeGrafter"/>
</dbReference>
<keyword evidence="15 16" id="KW-0275">Fatty acid biosynthesis</keyword>